<sequence>MRAVGVRETKGRPELLEAARPVPDEGEVLVKVGAAGINPLDWKIADGMLEGALPYSFPLVMGVDFAGVVESNGPQARRFQPGDGVYGQVISDPVGRGTWAEYVVVNEAAAVAAAPSSLSLTAAAAAPTAGMTALGIIDVAALRGYESLLIIGAAGGVGSFLTQLAAAHDLRVVAATHGHDEQRMASFGAALTVDVRERALVDAVRTEYPRGVDALVDLASATPDAFDAGAALVRDGGVAVSTLGAATPDALYERGVEGLNFQLAASADLLVRLAQEIDGGRVTVPVESEAPLERGPDAVARHRAGGNRGKTVLVP</sequence>
<dbReference type="InterPro" id="IPR036291">
    <property type="entry name" value="NAD(P)-bd_dom_sf"/>
</dbReference>
<dbReference type="EMBL" id="BJMM01000082">
    <property type="protein sequence ID" value="GEB54104.1"/>
    <property type="molecule type" value="Genomic_DNA"/>
</dbReference>
<feature type="domain" description="Enoyl reductase (ER)" evidence="2">
    <location>
        <begin position="11"/>
        <end position="313"/>
    </location>
</feature>
<comment type="caution">
    <text evidence="3">The sequence shown here is derived from an EMBL/GenBank/DDBJ whole genome shotgun (WGS) entry which is preliminary data.</text>
</comment>
<evidence type="ECO:0000256" key="1">
    <source>
        <dbReference type="SAM" id="MobiDB-lite"/>
    </source>
</evidence>
<reference evidence="3 4" key="1">
    <citation type="submission" date="2019-06" db="EMBL/GenBank/DDBJ databases">
        <title>Whole genome shotgun sequence of Streptomyces cacaoi subsp. cacaoi NBRC 12748.</title>
        <authorList>
            <person name="Hosoyama A."/>
            <person name="Uohara A."/>
            <person name="Ohji S."/>
            <person name="Ichikawa N."/>
        </authorList>
    </citation>
    <scope>NUCLEOTIDE SEQUENCE [LARGE SCALE GENOMIC DNA]</scope>
    <source>
        <strain evidence="3 4">NBRC 12748</strain>
    </source>
</reference>
<name>A0A4Y3R956_STRCI</name>
<accession>A0A4Y3R956</accession>
<dbReference type="PANTHER" id="PTHR43482">
    <property type="entry name" value="PROTEIN AST1-RELATED"/>
    <property type="match status" value="1"/>
</dbReference>
<dbReference type="SUPFAM" id="SSF50129">
    <property type="entry name" value="GroES-like"/>
    <property type="match status" value="1"/>
</dbReference>
<organism evidence="3 4">
    <name type="scientific">Streptomyces cacaoi</name>
    <dbReference type="NCBI Taxonomy" id="1898"/>
    <lineage>
        <taxon>Bacteria</taxon>
        <taxon>Bacillati</taxon>
        <taxon>Actinomycetota</taxon>
        <taxon>Actinomycetes</taxon>
        <taxon>Kitasatosporales</taxon>
        <taxon>Streptomycetaceae</taxon>
        <taxon>Streptomyces</taxon>
    </lineage>
</organism>
<dbReference type="InterPro" id="IPR011032">
    <property type="entry name" value="GroES-like_sf"/>
</dbReference>
<dbReference type="AlphaFoldDB" id="A0A4Y3R956"/>
<dbReference type="InterPro" id="IPR020843">
    <property type="entry name" value="ER"/>
</dbReference>
<protein>
    <submittedName>
        <fullName evidence="3">NADPH:quinone reductase</fullName>
    </submittedName>
</protein>
<dbReference type="Gene3D" id="3.40.50.720">
    <property type="entry name" value="NAD(P)-binding Rossmann-like Domain"/>
    <property type="match status" value="1"/>
</dbReference>
<dbReference type="RefSeq" id="WP_030886291.1">
    <property type="nucleotide sequence ID" value="NZ_BJMM01000082.1"/>
</dbReference>
<dbReference type="OrthoDB" id="3727682at2"/>
<dbReference type="Pfam" id="PF08240">
    <property type="entry name" value="ADH_N"/>
    <property type="match status" value="1"/>
</dbReference>
<dbReference type="SMART" id="SM00829">
    <property type="entry name" value="PKS_ER"/>
    <property type="match status" value="1"/>
</dbReference>
<proteinExistence type="predicted"/>
<dbReference type="SUPFAM" id="SSF51735">
    <property type="entry name" value="NAD(P)-binding Rossmann-fold domains"/>
    <property type="match status" value="1"/>
</dbReference>
<dbReference type="CDD" id="cd05289">
    <property type="entry name" value="MDR_like_2"/>
    <property type="match status" value="1"/>
</dbReference>
<keyword evidence="4" id="KW-1185">Reference proteome</keyword>
<dbReference type="InterPro" id="IPR013154">
    <property type="entry name" value="ADH-like_N"/>
</dbReference>
<dbReference type="Proteomes" id="UP000319210">
    <property type="component" value="Unassembled WGS sequence"/>
</dbReference>
<evidence type="ECO:0000313" key="4">
    <source>
        <dbReference type="Proteomes" id="UP000319210"/>
    </source>
</evidence>
<dbReference type="Pfam" id="PF13602">
    <property type="entry name" value="ADH_zinc_N_2"/>
    <property type="match status" value="1"/>
</dbReference>
<dbReference type="GO" id="GO:0016491">
    <property type="term" value="F:oxidoreductase activity"/>
    <property type="evidence" value="ECO:0007669"/>
    <property type="project" value="InterPro"/>
</dbReference>
<dbReference type="InterPro" id="IPR052585">
    <property type="entry name" value="Lipid_raft_assoc_Zn_ADH"/>
</dbReference>
<evidence type="ECO:0000259" key="2">
    <source>
        <dbReference type="SMART" id="SM00829"/>
    </source>
</evidence>
<evidence type="ECO:0000313" key="3">
    <source>
        <dbReference type="EMBL" id="GEB54104.1"/>
    </source>
</evidence>
<gene>
    <name evidence="3" type="ORF">SCA03_66550</name>
</gene>
<dbReference type="PANTHER" id="PTHR43482:SF1">
    <property type="entry name" value="PROTEIN AST1-RELATED"/>
    <property type="match status" value="1"/>
</dbReference>
<feature type="region of interest" description="Disordered" evidence="1">
    <location>
        <begin position="293"/>
        <end position="315"/>
    </location>
</feature>
<dbReference type="Gene3D" id="3.90.180.10">
    <property type="entry name" value="Medium-chain alcohol dehydrogenases, catalytic domain"/>
    <property type="match status" value="1"/>
</dbReference>